<dbReference type="Proteomes" id="UP000195305">
    <property type="component" value="Unassembled WGS sequence"/>
</dbReference>
<organism evidence="1 2">
    <name type="scientific">Massilimicrobiota timonensis</name>
    <dbReference type="NCBI Taxonomy" id="1776392"/>
    <lineage>
        <taxon>Bacteria</taxon>
        <taxon>Bacillati</taxon>
        <taxon>Bacillota</taxon>
        <taxon>Erysipelotrichia</taxon>
        <taxon>Erysipelotrichales</taxon>
        <taxon>Erysipelotrichaceae</taxon>
        <taxon>Massilimicrobiota</taxon>
    </lineage>
</organism>
<protein>
    <recommendedName>
        <fullName evidence="3">DUF4860 domain-containing protein</fullName>
    </recommendedName>
</protein>
<comment type="caution">
    <text evidence="1">The sequence shown here is derived from an EMBL/GenBank/DDBJ whole genome shotgun (WGS) entry which is preliminary data.</text>
</comment>
<accession>A0A1Y4SX91</accession>
<dbReference type="InterPro" id="IPR032340">
    <property type="entry name" value="DUF4860"/>
</dbReference>
<dbReference type="Pfam" id="PF16152">
    <property type="entry name" value="DUF4860"/>
    <property type="match status" value="1"/>
</dbReference>
<keyword evidence="2" id="KW-1185">Reference proteome</keyword>
<dbReference type="OrthoDB" id="1863061at2"/>
<dbReference type="RefSeq" id="WP_087358989.1">
    <property type="nucleotide sequence ID" value="NZ_AP031415.1"/>
</dbReference>
<evidence type="ECO:0000313" key="2">
    <source>
        <dbReference type="Proteomes" id="UP000195305"/>
    </source>
</evidence>
<gene>
    <name evidence="1" type="ORF">B5E75_10435</name>
</gene>
<evidence type="ECO:0008006" key="3">
    <source>
        <dbReference type="Google" id="ProtNLM"/>
    </source>
</evidence>
<dbReference type="AlphaFoldDB" id="A0A1Y4SX91"/>
<proteinExistence type="predicted"/>
<name>A0A1Y4SX91_9FIRM</name>
<evidence type="ECO:0000313" key="1">
    <source>
        <dbReference type="EMBL" id="OUQ33403.1"/>
    </source>
</evidence>
<reference evidence="1 2" key="1">
    <citation type="journal article" date="2018" name="BMC Genomics">
        <title>Whole genome sequencing and function prediction of 133 gut anaerobes isolated from chicken caecum in pure cultures.</title>
        <authorList>
            <person name="Medvecky M."/>
            <person name="Cejkova D."/>
            <person name="Polansky O."/>
            <person name="Karasova D."/>
            <person name="Kubasova T."/>
            <person name="Cizek A."/>
            <person name="Rychlik I."/>
        </authorList>
    </citation>
    <scope>NUCLEOTIDE SEQUENCE [LARGE SCALE GENOMIC DNA]</scope>
    <source>
        <strain evidence="1 2">An13</strain>
    </source>
</reference>
<dbReference type="EMBL" id="NFLJ01000031">
    <property type="protein sequence ID" value="OUQ33403.1"/>
    <property type="molecule type" value="Genomic_DNA"/>
</dbReference>
<sequence length="156" mass="18002">MKRHHSIDFVFVLLLFSLFVMGSLALISIGSRVYSSTVDTLEQNYTQYTILDYIQQKVRQNLSVNQIEIQTFDHQTVLCIHEIYQDVPYTTYIYHDQNALKELLIDDKQSFDKDRGETIMEVDAVSFDISQNILTITVENNQEKRQTSLALIGGSS</sequence>